<reference evidence="2 3" key="1">
    <citation type="submission" date="2020-07" db="EMBL/GenBank/DDBJ databases">
        <title>Novel species isolated from subtropical streams in China.</title>
        <authorList>
            <person name="Lu H."/>
        </authorList>
    </citation>
    <scope>NUCLEOTIDE SEQUENCE [LARGE SCALE GENOMIC DNA]</scope>
    <source>
        <strain evidence="2 3">LX20W</strain>
    </source>
</reference>
<dbReference type="EMBL" id="JACEZT010000004">
    <property type="protein sequence ID" value="MBA5637085.1"/>
    <property type="molecule type" value="Genomic_DNA"/>
</dbReference>
<dbReference type="PANTHER" id="PTHR38436:SF1">
    <property type="entry name" value="ESTER CYCLASE"/>
    <property type="match status" value="1"/>
</dbReference>
<dbReference type="InterPro" id="IPR009959">
    <property type="entry name" value="Cyclase_SnoaL-like"/>
</dbReference>
<evidence type="ECO:0000256" key="1">
    <source>
        <dbReference type="SAM" id="SignalP"/>
    </source>
</evidence>
<proteinExistence type="predicted"/>
<organism evidence="2 3">
    <name type="scientific">Rugamonas brunnea</name>
    <dbReference type="NCBI Taxonomy" id="2758569"/>
    <lineage>
        <taxon>Bacteria</taxon>
        <taxon>Pseudomonadati</taxon>
        <taxon>Pseudomonadota</taxon>
        <taxon>Betaproteobacteria</taxon>
        <taxon>Burkholderiales</taxon>
        <taxon>Oxalobacteraceae</taxon>
        <taxon>Telluria group</taxon>
        <taxon>Rugamonas</taxon>
    </lineage>
</organism>
<sequence length="189" mass="20060">MSDLSDSHLFTTVALAGMLCVAPLAAMADGATAATAAAVLPAPARVFSAASTPELEAVMLAARRYAAFWNSGDPAYAQQALAPGFIDRTLPEGREQGMAGPLQASRNFRTAVPDLAAEVTDMVAAGDRVVVRLHFTGHFTGQFGQVKGQGQSIDFQAFDLYRVADGRIADNWHLEDNLALLRQMGVIRP</sequence>
<gene>
    <name evidence="2" type="ORF">H3H37_08455</name>
</gene>
<evidence type="ECO:0000313" key="2">
    <source>
        <dbReference type="EMBL" id="MBA5637085.1"/>
    </source>
</evidence>
<dbReference type="Proteomes" id="UP000534388">
    <property type="component" value="Unassembled WGS sequence"/>
</dbReference>
<dbReference type="InterPro" id="IPR032710">
    <property type="entry name" value="NTF2-like_dom_sf"/>
</dbReference>
<dbReference type="SUPFAM" id="SSF54427">
    <property type="entry name" value="NTF2-like"/>
    <property type="match status" value="1"/>
</dbReference>
<evidence type="ECO:0000313" key="3">
    <source>
        <dbReference type="Proteomes" id="UP000534388"/>
    </source>
</evidence>
<feature type="signal peptide" evidence="1">
    <location>
        <begin position="1"/>
        <end position="28"/>
    </location>
</feature>
<keyword evidence="1" id="KW-0732">Signal</keyword>
<protein>
    <submittedName>
        <fullName evidence="2">Ester cyclase</fullName>
    </submittedName>
</protein>
<accession>A0A7W2ERB5</accession>
<feature type="chain" id="PRO_5030600784" evidence="1">
    <location>
        <begin position="29"/>
        <end position="189"/>
    </location>
</feature>
<dbReference type="RefSeq" id="WP_182161370.1">
    <property type="nucleotide sequence ID" value="NZ_JACEZT010000004.1"/>
</dbReference>
<dbReference type="Gene3D" id="3.10.450.50">
    <property type="match status" value="1"/>
</dbReference>
<name>A0A7W2ERB5_9BURK</name>
<dbReference type="PANTHER" id="PTHR38436">
    <property type="entry name" value="POLYKETIDE CYCLASE SNOAL-LIKE DOMAIN"/>
    <property type="match status" value="1"/>
</dbReference>
<keyword evidence="3" id="KW-1185">Reference proteome</keyword>
<dbReference type="Pfam" id="PF07366">
    <property type="entry name" value="SnoaL"/>
    <property type="match status" value="1"/>
</dbReference>
<dbReference type="AlphaFoldDB" id="A0A7W2ERB5"/>
<comment type="caution">
    <text evidence="2">The sequence shown here is derived from an EMBL/GenBank/DDBJ whole genome shotgun (WGS) entry which is preliminary data.</text>
</comment>
<dbReference type="GO" id="GO:0030638">
    <property type="term" value="P:polyketide metabolic process"/>
    <property type="evidence" value="ECO:0007669"/>
    <property type="project" value="InterPro"/>
</dbReference>